<dbReference type="GeneID" id="69580540"/>
<sequence length="189" mass="22203">MKSIKKMFVIVALMNKIIKNIIIGFSALGLMACSEEKLTTFKTYDEQFTFELSNHFKKHKPEDLNFFDNGKYRIEIDAALKSNQAWKNQFEEFRADPKRKYRNSSFMTFERIEEPVTNDNGYPIMAFFGGGKDRSILLPKYFEGYFFMVETPRHFVKITLKHTARSTNAINKDKALSYLIPMLKSFKEQ</sequence>
<dbReference type="Proteomes" id="UP000044026">
    <property type="component" value="Unassembled WGS sequence"/>
</dbReference>
<name>A0A0B7HP02_9FLAO</name>
<evidence type="ECO:0000313" key="1">
    <source>
        <dbReference type="EMBL" id="CEN41471.1"/>
    </source>
</evidence>
<evidence type="ECO:0000313" key="2">
    <source>
        <dbReference type="Proteomes" id="UP000044026"/>
    </source>
</evidence>
<proteinExistence type="predicted"/>
<gene>
    <name evidence="1" type="ORF">CCAN12_810064</name>
</gene>
<organism evidence="1 2">
    <name type="scientific">Capnocytophaga canimorsus</name>
    <dbReference type="NCBI Taxonomy" id="28188"/>
    <lineage>
        <taxon>Bacteria</taxon>
        <taxon>Pseudomonadati</taxon>
        <taxon>Bacteroidota</taxon>
        <taxon>Flavobacteriia</taxon>
        <taxon>Flavobacteriales</taxon>
        <taxon>Flavobacteriaceae</taxon>
        <taxon>Capnocytophaga</taxon>
    </lineage>
</organism>
<reference evidence="1 2" key="1">
    <citation type="submission" date="2015-01" db="EMBL/GenBank/DDBJ databases">
        <authorList>
            <person name="Xiang T."/>
            <person name="Song Y."/>
            <person name="Huang L."/>
            <person name="Wang B."/>
            <person name="Wu P."/>
        </authorList>
    </citation>
    <scope>NUCLEOTIDE SEQUENCE [LARGE SCALE GENOMIC DNA]</scope>
    <source>
        <strain evidence="1 2">Cc12</strain>
    </source>
</reference>
<dbReference type="EMBL" id="CDOE01000080">
    <property type="protein sequence ID" value="CEN41471.1"/>
    <property type="molecule type" value="Genomic_DNA"/>
</dbReference>
<protein>
    <submittedName>
        <fullName evidence="1">Uncharacterized protein</fullName>
    </submittedName>
</protein>
<dbReference type="PROSITE" id="PS51257">
    <property type="entry name" value="PROKAR_LIPOPROTEIN"/>
    <property type="match status" value="1"/>
</dbReference>
<dbReference type="RefSeq" id="WP_002687296.1">
    <property type="nucleotide sequence ID" value="NZ_CP022382.1"/>
</dbReference>
<accession>A0A0B7HP02</accession>
<dbReference type="AlphaFoldDB" id="A0A0B7HP02"/>